<dbReference type="Proteomes" id="UP001595897">
    <property type="component" value="Unassembled WGS sequence"/>
</dbReference>
<sequence>MTFDSDNPSRTLSFLCPIGMLGYGVEQSELDEAQKLGFDVIIVDSGSTDPGPYLLGLEQSITPMPLIKRDIQKLIHAARTQNAKLIISSCGGPGINSHLAEIRDFVCEQAKALGYSPKIAAIHQTIEKSTIKELLSAAKIENMEGAPTLTEAAIDAATNIVAQLGQTPFIKALESEADIILSSRAYDPAPYAAFAHYMGFNSDAAWHMGKVLECGGVCAEPKSKGIIGRLDDKGFELVPLDKHAACTPTSVAAHSFYETADPLVLAGPDGDIDLTCATYEALDARCVRVEGSTHRSKSHSLKIEGARVVGHRAMFIGGVTDPIFISFLPKLNKLVHHYMRENFDEIMSDKARIDIKQYGCNGVSAFNTEVASTNHHELGLLVEVTAENKEIAMRLCAAARIAILHAPYPGQKATGGNIALPHSPSEVDLGPVCEFSVYHIIKDCPQDSFFNLEILDA</sequence>
<gene>
    <name evidence="2" type="ORF">ACFO4O_02240</name>
</gene>
<dbReference type="Pfam" id="PF07287">
    <property type="entry name" value="AtuA"/>
    <property type="match status" value="1"/>
</dbReference>
<comment type="caution">
    <text evidence="2">The sequence shown here is derived from an EMBL/GenBank/DDBJ whole genome shotgun (WGS) entry which is preliminary data.</text>
</comment>
<keyword evidence="3" id="KW-1185">Reference proteome</keyword>
<proteinExistence type="predicted"/>
<reference evidence="3" key="1">
    <citation type="journal article" date="2019" name="Int. J. Syst. Evol. Microbiol.">
        <title>The Global Catalogue of Microorganisms (GCM) 10K type strain sequencing project: providing services to taxonomists for standard genome sequencing and annotation.</title>
        <authorList>
            <consortium name="The Broad Institute Genomics Platform"/>
            <consortium name="The Broad Institute Genome Sequencing Center for Infectious Disease"/>
            <person name="Wu L."/>
            <person name="Ma J."/>
        </authorList>
    </citation>
    <scope>NUCLEOTIDE SEQUENCE [LARGE SCALE GENOMIC DNA]</scope>
    <source>
        <strain evidence="3">KACC 12507</strain>
    </source>
</reference>
<accession>A0ABV9LS23</accession>
<feature type="domain" description="Acyclic terpene utilisation N-terminal" evidence="1">
    <location>
        <begin position="68"/>
        <end position="412"/>
    </location>
</feature>
<evidence type="ECO:0000313" key="3">
    <source>
        <dbReference type="Proteomes" id="UP001595897"/>
    </source>
</evidence>
<name>A0ABV9LS23_9ALTE</name>
<protein>
    <submittedName>
        <fullName evidence="2">Acyclic terpene utilization AtuA family protein</fullName>
    </submittedName>
</protein>
<evidence type="ECO:0000259" key="1">
    <source>
        <dbReference type="Pfam" id="PF07287"/>
    </source>
</evidence>
<organism evidence="2 3">
    <name type="scientific">Glaciecola siphonariae</name>
    <dbReference type="NCBI Taxonomy" id="521012"/>
    <lineage>
        <taxon>Bacteria</taxon>
        <taxon>Pseudomonadati</taxon>
        <taxon>Pseudomonadota</taxon>
        <taxon>Gammaproteobacteria</taxon>
        <taxon>Alteromonadales</taxon>
        <taxon>Alteromonadaceae</taxon>
        <taxon>Glaciecola</taxon>
    </lineage>
</organism>
<dbReference type="RefSeq" id="WP_382405679.1">
    <property type="nucleotide sequence ID" value="NZ_JBHSGU010000002.1"/>
</dbReference>
<dbReference type="EMBL" id="JBHSGU010000002">
    <property type="protein sequence ID" value="MFC4698979.1"/>
    <property type="molecule type" value="Genomic_DNA"/>
</dbReference>
<evidence type="ECO:0000313" key="2">
    <source>
        <dbReference type="EMBL" id="MFC4698979.1"/>
    </source>
</evidence>
<dbReference type="InterPro" id="IPR010839">
    <property type="entry name" value="AtuA_N"/>
</dbReference>